<comment type="caution">
    <text evidence="2">The sequence shown here is derived from an EMBL/GenBank/DDBJ whole genome shotgun (WGS) entry which is preliminary data.</text>
</comment>
<name>A0ABN1W3H5_9ACTN</name>
<sequence length="927" mass="100255">MRRKVRTSQPQWLDRFMGPIDFGDITDLKIRLQYLAEEDDRRLVTVFGSGISSEVLPSVPQLTDIFREHVPRAGLARFDETVADASDPGLKYQSAAAVLTKQAGEPTVMRAIRTAVLQACPDVRQEDVAKVARDEERCRDYARTGNWLIPRGYRRFAQFFASLSGRARGPIITTNFDPLIEIALGQAGIQAVPIPIPTDTAPAMGQLNEAIAHPVLHIHGYWTGQASSNVPTRITSARPGLDDLLRRLLTNSVVLVVGYSGWLDSFMRSLRSQVLDNKADLLDAEVLWAAYETDAAAVTSGTLGDFVGAPGFTLYLGVDGHELFTDELERETEPEETSSHYGYSRVPRILVDTASYQPGAFAEGSQPVWADAAPGSWPVLSSTVSLEQKVVECLRVGGGGGAVAIGPLGEGKSLALRQVAHAVASSRPEWTVLWREPGAPRLTKDWLNDVRATGKTLICVDEADLITDDMVSTKDVWAVEGSGIAFLLASQDRLWWQGAGSALRPWIEDVLFHGITNDDARNIALTWQGLGMLPNGSQEIDTVAERLAASASAMAAESNTLFGAVLDVRYGAGLSARVEDLVSKLHEIKLTDSVDLGDIFGGICIMQHALDTDGNRGKGASRSVIAAMAGLDPVFADGKILQTLGREAAVTFAGNRVYCRHPSIAATVVDYLHREGAASKVYELVGQAGGERLAKQASTLEGYRDAYLLSRSLSAPESVWAAKGAVQGTGRKILESRVSLLRALRLEGQQRAGAYARKLALELADYDDYHRAVRAFLVEFSISLRDEAEAQTSAGLAAVALDDHVGFTLDEDRAGYALVSLARSAAALNAQTHDAATKDAPALCSLLLEYVRGEHSASKYLGRYRPPAHHELRQLSTVKLCGQLATMFSKAATQALQATKVDVETRGVLSFDTLRRLADRPRGSDGR</sequence>
<evidence type="ECO:0000313" key="3">
    <source>
        <dbReference type="Proteomes" id="UP001500037"/>
    </source>
</evidence>
<dbReference type="Pfam" id="PF25199">
    <property type="entry name" value="nSTAND_NTPase5"/>
    <property type="match status" value="1"/>
</dbReference>
<reference evidence="2 3" key="1">
    <citation type="journal article" date="2019" name="Int. J. Syst. Evol. Microbiol.">
        <title>The Global Catalogue of Microorganisms (GCM) 10K type strain sequencing project: providing services to taxonomists for standard genome sequencing and annotation.</title>
        <authorList>
            <consortium name="The Broad Institute Genomics Platform"/>
            <consortium name="The Broad Institute Genome Sequencing Center for Infectious Disease"/>
            <person name="Wu L."/>
            <person name="Ma J."/>
        </authorList>
    </citation>
    <scope>NUCLEOTIDE SEQUENCE [LARGE SCALE GENOMIC DNA]</scope>
    <source>
        <strain evidence="2 3">JCM 13004</strain>
    </source>
</reference>
<proteinExistence type="predicted"/>
<dbReference type="EMBL" id="BAAALF010000033">
    <property type="protein sequence ID" value="GAA1233544.1"/>
    <property type="molecule type" value="Genomic_DNA"/>
</dbReference>
<feature type="domain" description="Novel STAND NTPase 5" evidence="1">
    <location>
        <begin position="360"/>
        <end position="500"/>
    </location>
</feature>
<keyword evidence="3" id="KW-1185">Reference proteome</keyword>
<dbReference type="Proteomes" id="UP001500037">
    <property type="component" value="Unassembled WGS sequence"/>
</dbReference>
<protein>
    <recommendedName>
        <fullName evidence="1">Novel STAND NTPase 5 domain-containing protein</fullName>
    </recommendedName>
</protein>
<dbReference type="Pfam" id="PF13289">
    <property type="entry name" value="SIR2_2"/>
    <property type="match status" value="1"/>
</dbReference>
<evidence type="ECO:0000313" key="2">
    <source>
        <dbReference type="EMBL" id="GAA1233544.1"/>
    </source>
</evidence>
<dbReference type="InterPro" id="IPR057574">
    <property type="entry name" value="nSTAND_NTPase5_dom"/>
</dbReference>
<organism evidence="2 3">
    <name type="scientific">Kitasatospora nipponensis</name>
    <dbReference type="NCBI Taxonomy" id="258049"/>
    <lineage>
        <taxon>Bacteria</taxon>
        <taxon>Bacillati</taxon>
        <taxon>Actinomycetota</taxon>
        <taxon>Actinomycetes</taxon>
        <taxon>Kitasatosporales</taxon>
        <taxon>Streptomycetaceae</taxon>
        <taxon>Kitasatospora</taxon>
    </lineage>
</organism>
<accession>A0ABN1W3H5</accession>
<gene>
    <name evidence="2" type="ORF">GCM10009665_24810</name>
</gene>
<evidence type="ECO:0000259" key="1">
    <source>
        <dbReference type="Pfam" id="PF25199"/>
    </source>
</evidence>